<reference evidence="1 2" key="1">
    <citation type="submission" date="2017-05" db="EMBL/GenBank/DDBJ databases">
        <authorList>
            <person name="Varghese N."/>
            <person name="Submissions S."/>
        </authorList>
    </citation>
    <scope>NUCLEOTIDE SEQUENCE [LARGE SCALE GENOMIC DNA]</scope>
    <source>
        <strain evidence="1 2">DSM 25457</strain>
    </source>
</reference>
<dbReference type="InterPro" id="IPR019734">
    <property type="entry name" value="TPR_rpt"/>
</dbReference>
<accession>A0ABY1Q3Y8</accession>
<keyword evidence="2" id="KW-1185">Reference proteome</keyword>
<evidence type="ECO:0000313" key="1">
    <source>
        <dbReference type="EMBL" id="SMP54224.1"/>
    </source>
</evidence>
<evidence type="ECO:0000313" key="2">
    <source>
        <dbReference type="Proteomes" id="UP001158067"/>
    </source>
</evidence>
<organism evidence="1 2">
    <name type="scientific">Neorhodopirellula lusitana</name>
    <dbReference type="NCBI Taxonomy" id="445327"/>
    <lineage>
        <taxon>Bacteria</taxon>
        <taxon>Pseudomonadati</taxon>
        <taxon>Planctomycetota</taxon>
        <taxon>Planctomycetia</taxon>
        <taxon>Pirellulales</taxon>
        <taxon>Pirellulaceae</taxon>
        <taxon>Neorhodopirellula</taxon>
    </lineage>
</organism>
<name>A0ABY1Q3Y8_9BACT</name>
<dbReference type="Proteomes" id="UP001158067">
    <property type="component" value="Unassembled WGS sequence"/>
</dbReference>
<gene>
    <name evidence="1" type="ORF">SAMN06265222_104227</name>
</gene>
<dbReference type="RefSeq" id="WP_283432409.1">
    <property type="nucleotide sequence ID" value="NZ_FXUG01000004.1"/>
</dbReference>
<dbReference type="InterPro" id="IPR011989">
    <property type="entry name" value="ARM-like"/>
</dbReference>
<dbReference type="SMART" id="SM00028">
    <property type="entry name" value="TPR"/>
    <property type="match status" value="2"/>
</dbReference>
<dbReference type="SUPFAM" id="SSF48371">
    <property type="entry name" value="ARM repeat"/>
    <property type="match status" value="1"/>
</dbReference>
<dbReference type="InterPro" id="IPR011990">
    <property type="entry name" value="TPR-like_helical_dom_sf"/>
</dbReference>
<dbReference type="InterPro" id="IPR004155">
    <property type="entry name" value="PBS_lyase_HEAT"/>
</dbReference>
<dbReference type="Gene3D" id="1.25.40.10">
    <property type="entry name" value="Tetratricopeptide repeat domain"/>
    <property type="match status" value="1"/>
</dbReference>
<dbReference type="Pfam" id="PF03130">
    <property type="entry name" value="HEAT_PBS"/>
    <property type="match status" value="1"/>
</dbReference>
<proteinExistence type="predicted"/>
<dbReference type="InterPro" id="IPR016024">
    <property type="entry name" value="ARM-type_fold"/>
</dbReference>
<comment type="caution">
    <text evidence="1">The sequence shown here is derived from an EMBL/GenBank/DDBJ whole genome shotgun (WGS) entry which is preliminary data.</text>
</comment>
<dbReference type="SUPFAM" id="SSF48452">
    <property type="entry name" value="TPR-like"/>
    <property type="match status" value="1"/>
</dbReference>
<dbReference type="Gene3D" id="1.25.10.10">
    <property type="entry name" value="Leucine-rich Repeat Variant"/>
    <property type="match status" value="1"/>
</dbReference>
<sequence length="249" mass="28059">MKGTQVCELYHADGTVEPIIPISMDADVTTPLVHTTRLASAYRRYLQSADSCRFAHDVDEFYTLSTLKALISRGEVEQRRASALALGMLGDARCVDALGRAISDTDRGVRLVADDSFRAVLVRDAAPMHHQQLLRVMHLNDGGEYAAALSPALILVENAPTYSEAHHQLAICWHGLEDFTRAAQSYQACLWHCRFHYLAWQSLAKIRFLNGNFAKSLDALDYCLDINPDLETARMQRRAIQRQMRQRDI</sequence>
<dbReference type="EMBL" id="FXUG01000004">
    <property type="protein sequence ID" value="SMP54224.1"/>
    <property type="molecule type" value="Genomic_DNA"/>
</dbReference>
<protein>
    <submittedName>
        <fullName evidence="1">PBS lyase HEAT-like repeat-containing protein</fullName>
    </submittedName>
</protein>